<evidence type="ECO:0000313" key="3">
    <source>
        <dbReference type="Proteomes" id="UP000826195"/>
    </source>
</evidence>
<reference evidence="2 3" key="1">
    <citation type="journal article" date="2021" name="J. Hered.">
        <title>A chromosome-level genome assembly of the parasitoid wasp, Cotesia glomerata (Hymenoptera: Braconidae).</title>
        <authorList>
            <person name="Pinto B.J."/>
            <person name="Weis J.J."/>
            <person name="Gamble T."/>
            <person name="Ode P.J."/>
            <person name="Paul R."/>
            <person name="Zaspel J.M."/>
        </authorList>
    </citation>
    <scope>NUCLEOTIDE SEQUENCE [LARGE SCALE GENOMIC DNA]</scope>
    <source>
        <strain evidence="2">CgM1</strain>
    </source>
</reference>
<dbReference type="EMBL" id="JAHXZJ010000747">
    <property type="protein sequence ID" value="KAH0557462.1"/>
    <property type="molecule type" value="Genomic_DNA"/>
</dbReference>
<evidence type="ECO:0000256" key="1">
    <source>
        <dbReference type="SAM" id="Coils"/>
    </source>
</evidence>
<keyword evidence="1" id="KW-0175">Coiled coil</keyword>
<accession>A0AAV7ITM9</accession>
<dbReference type="AlphaFoldDB" id="A0AAV7ITM9"/>
<feature type="coiled-coil region" evidence="1">
    <location>
        <begin position="23"/>
        <end position="50"/>
    </location>
</feature>
<name>A0AAV7ITM9_COTGL</name>
<comment type="caution">
    <text evidence="2">The sequence shown here is derived from an EMBL/GenBank/DDBJ whole genome shotgun (WGS) entry which is preliminary data.</text>
</comment>
<keyword evidence="3" id="KW-1185">Reference proteome</keyword>
<protein>
    <submittedName>
        <fullName evidence="2">Uncharacterized protein</fullName>
    </submittedName>
</protein>
<organism evidence="2 3">
    <name type="scientific">Cotesia glomerata</name>
    <name type="common">Lepidopteran parasitic wasp</name>
    <name type="synonym">Apanteles glomeratus</name>
    <dbReference type="NCBI Taxonomy" id="32391"/>
    <lineage>
        <taxon>Eukaryota</taxon>
        <taxon>Metazoa</taxon>
        <taxon>Ecdysozoa</taxon>
        <taxon>Arthropoda</taxon>
        <taxon>Hexapoda</taxon>
        <taxon>Insecta</taxon>
        <taxon>Pterygota</taxon>
        <taxon>Neoptera</taxon>
        <taxon>Endopterygota</taxon>
        <taxon>Hymenoptera</taxon>
        <taxon>Apocrita</taxon>
        <taxon>Ichneumonoidea</taxon>
        <taxon>Braconidae</taxon>
        <taxon>Microgastrinae</taxon>
        <taxon>Cotesia</taxon>
    </lineage>
</organism>
<gene>
    <name evidence="2" type="ORF">KQX54_006374</name>
</gene>
<proteinExistence type="predicted"/>
<evidence type="ECO:0000313" key="2">
    <source>
        <dbReference type="EMBL" id="KAH0557462.1"/>
    </source>
</evidence>
<dbReference type="Proteomes" id="UP000826195">
    <property type="component" value="Unassembled WGS sequence"/>
</dbReference>
<sequence length="79" mass="9089">MNGDKNNKTDCPPHFGIDQRNHAQSLLASINDLEDRLNQARQAYQILYGDTYQGKNYDNMYKNKNLKRKRAGSSGKENI</sequence>